<accession>A0ACB9CP09</accession>
<evidence type="ECO:0000313" key="2">
    <source>
        <dbReference type="Proteomes" id="UP001055879"/>
    </source>
</evidence>
<gene>
    <name evidence="1" type="ORF">L6452_15552</name>
</gene>
<reference evidence="2" key="1">
    <citation type="journal article" date="2022" name="Mol. Ecol. Resour.">
        <title>The genomes of chicory, endive, great burdock and yacon provide insights into Asteraceae palaeo-polyploidization history and plant inulin production.</title>
        <authorList>
            <person name="Fan W."/>
            <person name="Wang S."/>
            <person name="Wang H."/>
            <person name="Wang A."/>
            <person name="Jiang F."/>
            <person name="Liu H."/>
            <person name="Zhao H."/>
            <person name="Xu D."/>
            <person name="Zhang Y."/>
        </authorList>
    </citation>
    <scope>NUCLEOTIDE SEQUENCE [LARGE SCALE GENOMIC DNA]</scope>
    <source>
        <strain evidence="2">cv. Niubang</strain>
    </source>
</reference>
<sequence>MEPPQISVCQHYDDKENVPPFFSVAKTSHGDLPSSGNNSKTNKYRKPLQDVTHLIIFNSPIQSTSSPSFSRLQSVSSRRSDAGNRVSMEERRCRAEMAKYREGLILYALGTTRYCIVVLDLVIKK</sequence>
<protein>
    <submittedName>
        <fullName evidence="1">Uncharacterized protein</fullName>
    </submittedName>
</protein>
<dbReference type="EMBL" id="CM042050">
    <property type="protein sequence ID" value="KAI3736021.1"/>
    <property type="molecule type" value="Genomic_DNA"/>
</dbReference>
<keyword evidence="2" id="KW-1185">Reference proteome</keyword>
<dbReference type="Proteomes" id="UP001055879">
    <property type="component" value="Linkage Group LG04"/>
</dbReference>
<reference evidence="1 2" key="2">
    <citation type="journal article" date="2022" name="Mol. Ecol. Resour.">
        <title>The genomes of chicory, endive, great burdock and yacon provide insights into Asteraceae paleo-polyploidization history and plant inulin production.</title>
        <authorList>
            <person name="Fan W."/>
            <person name="Wang S."/>
            <person name="Wang H."/>
            <person name="Wang A."/>
            <person name="Jiang F."/>
            <person name="Liu H."/>
            <person name="Zhao H."/>
            <person name="Xu D."/>
            <person name="Zhang Y."/>
        </authorList>
    </citation>
    <scope>NUCLEOTIDE SEQUENCE [LARGE SCALE GENOMIC DNA]</scope>
    <source>
        <strain evidence="2">cv. Niubang</strain>
    </source>
</reference>
<organism evidence="1 2">
    <name type="scientific">Arctium lappa</name>
    <name type="common">Greater burdock</name>
    <name type="synonym">Lappa major</name>
    <dbReference type="NCBI Taxonomy" id="4217"/>
    <lineage>
        <taxon>Eukaryota</taxon>
        <taxon>Viridiplantae</taxon>
        <taxon>Streptophyta</taxon>
        <taxon>Embryophyta</taxon>
        <taxon>Tracheophyta</taxon>
        <taxon>Spermatophyta</taxon>
        <taxon>Magnoliopsida</taxon>
        <taxon>eudicotyledons</taxon>
        <taxon>Gunneridae</taxon>
        <taxon>Pentapetalae</taxon>
        <taxon>asterids</taxon>
        <taxon>campanulids</taxon>
        <taxon>Asterales</taxon>
        <taxon>Asteraceae</taxon>
        <taxon>Carduoideae</taxon>
        <taxon>Cardueae</taxon>
        <taxon>Arctiinae</taxon>
        <taxon>Arctium</taxon>
    </lineage>
</organism>
<evidence type="ECO:0000313" key="1">
    <source>
        <dbReference type="EMBL" id="KAI3736021.1"/>
    </source>
</evidence>
<name>A0ACB9CP09_ARCLA</name>
<comment type="caution">
    <text evidence="1">The sequence shown here is derived from an EMBL/GenBank/DDBJ whole genome shotgun (WGS) entry which is preliminary data.</text>
</comment>
<proteinExistence type="predicted"/>